<name>A0AB94IAA9_9GAMM</name>
<feature type="non-terminal residue" evidence="1">
    <location>
        <position position="340"/>
    </location>
</feature>
<proteinExistence type="predicted"/>
<evidence type="ECO:0000313" key="1">
    <source>
        <dbReference type="EMBL" id="TEA26316.1"/>
    </source>
</evidence>
<dbReference type="Proteomes" id="UP000506160">
    <property type="component" value="Unassembled WGS sequence"/>
</dbReference>
<sequence>MSTERYARGIFIYFDDFLQGARYLLEFECDNNRVQDYFEQDRLTHKKANLADNNGKLFIDSLRQGIFKQNSVTLRHAEHYTMALFREANSHHFFTASHFNSLKSDNGWQQLNSTANKYQSDNHYRTEIAALVLEDSLGVAEELSIQRRQQLSLVTEGLARQELKGTHQQQLKQFHHLVRSSSHDLIYAKERTLAKTTLATAMQSRHGCETIADYYKEQKQKINSCPLAYFNPELTYTRRQYQQIERYKESLRGAMTQGCENEAYLFLFYRAEQNYRPSRGDENHSPDTESLINSDYVTYSDYISANNEINLLSGENKSLAQLNELDKIRVIDVVGKEALA</sequence>
<protein>
    <submittedName>
        <fullName evidence="1">Uncharacterized protein</fullName>
    </submittedName>
</protein>
<organism evidence="1 2">
    <name type="scientific">Candidatus Schmidhempelia bombi str. Bimp</name>
    <dbReference type="NCBI Taxonomy" id="1387197"/>
    <lineage>
        <taxon>Bacteria</taxon>
        <taxon>Pseudomonadati</taxon>
        <taxon>Pseudomonadota</taxon>
        <taxon>Gammaproteobacteria</taxon>
        <taxon>Orbales</taxon>
        <taxon>Orbaceae</taxon>
        <taxon>Candidatus Schmidhempelia</taxon>
    </lineage>
</organism>
<accession>A0AB94IAA9</accession>
<keyword evidence="2" id="KW-1185">Reference proteome</keyword>
<dbReference type="EMBL" id="AWGA01000116">
    <property type="protein sequence ID" value="TEA26316.1"/>
    <property type="molecule type" value="Genomic_DNA"/>
</dbReference>
<dbReference type="AlphaFoldDB" id="A0AB94IAA9"/>
<comment type="caution">
    <text evidence="1">The sequence shown here is derived from an EMBL/GenBank/DDBJ whole genome shotgun (WGS) entry which is preliminary data.</text>
</comment>
<gene>
    <name evidence="1" type="ORF">O970_09315</name>
</gene>
<evidence type="ECO:0000313" key="2">
    <source>
        <dbReference type="Proteomes" id="UP000506160"/>
    </source>
</evidence>
<reference evidence="1 2" key="1">
    <citation type="journal article" date="2014" name="Appl. Environ. Microbiol.">
        <title>Genomic features of a bumble bee symbiont reflect its host environment.</title>
        <authorList>
            <person name="Martinson V.G."/>
            <person name="Magoc T."/>
            <person name="Koch H."/>
            <person name="Salzberg S.L."/>
            <person name="Moran N.A."/>
        </authorList>
    </citation>
    <scope>NUCLEOTIDE SEQUENCE [LARGE SCALE GENOMIC DNA]</scope>
    <source>
        <strain evidence="1 2">Bimp</strain>
    </source>
</reference>
<dbReference type="RefSeq" id="WP_133459430.1">
    <property type="nucleotide sequence ID" value="NZ_AWGA01000116.1"/>
</dbReference>